<protein>
    <submittedName>
        <fullName evidence="2">Myo7b protein</fullName>
    </submittedName>
</protein>
<organism evidence="2 3">
    <name type="scientific">Symbiodinium pilosum</name>
    <name type="common">Dinoflagellate</name>
    <dbReference type="NCBI Taxonomy" id="2952"/>
    <lineage>
        <taxon>Eukaryota</taxon>
        <taxon>Sar</taxon>
        <taxon>Alveolata</taxon>
        <taxon>Dinophyceae</taxon>
        <taxon>Suessiales</taxon>
        <taxon>Symbiodiniaceae</taxon>
        <taxon>Symbiodinium</taxon>
    </lineage>
</organism>
<comment type="caution">
    <text evidence="2">The sequence shown here is derived from an EMBL/GenBank/DDBJ whole genome shotgun (WGS) entry which is preliminary data.</text>
</comment>
<evidence type="ECO:0000313" key="3">
    <source>
        <dbReference type="Proteomes" id="UP000649617"/>
    </source>
</evidence>
<evidence type="ECO:0000313" key="2">
    <source>
        <dbReference type="EMBL" id="CAE7340248.1"/>
    </source>
</evidence>
<feature type="non-terminal residue" evidence="2">
    <location>
        <position position="1"/>
    </location>
</feature>
<name>A0A812PAN2_SYMPI</name>
<feature type="region of interest" description="Disordered" evidence="1">
    <location>
        <begin position="359"/>
        <end position="386"/>
    </location>
</feature>
<dbReference type="AlphaFoldDB" id="A0A812PAN2"/>
<dbReference type="InterPro" id="IPR009091">
    <property type="entry name" value="RCC1/BLIP-II"/>
</dbReference>
<accession>A0A812PAN2</accession>
<keyword evidence="3" id="KW-1185">Reference proteome</keyword>
<sequence>MTDGTVVTWGSSNNGGDSSAVASQLTDIVQISGARCKFTARKSTGKAIMWGGNSGCDSSAQNHFDHFSSNNELDDVVNLAVHELDFAALKADGTARGFGEWGRQTPSLSNVQDVFTTHREGVGAIDGSGNVKTWGRGGTTLSGVQSVYSNWFSYTFFAYRKTDGTVTSTWSAPSSPPTDVQDVKMTGNAVAALKTDGTVQVVPIYRAFAARKSDGSVVAWGEASNGGDASAVADQLSSGIINAADGTVVAWGNSGLKVAGRRFHWSNHNCNHINFNDNNGNIINCHEDNLDVQHCDRDKHQQLFIYKQYKHHNFDDDQHQKCHQQQLNERHSHNDLHTQQPVLIHKNWDHNIEHFHKHYGHKHCDQIADPGPEEPEKLKEQQRQRE</sequence>
<dbReference type="Gene3D" id="2.130.10.30">
    <property type="entry name" value="Regulator of chromosome condensation 1/beta-lactamase-inhibitor protein II"/>
    <property type="match status" value="1"/>
</dbReference>
<gene>
    <name evidence="2" type="primary">Myo7b</name>
    <name evidence="2" type="ORF">SPIL2461_LOCUS8003</name>
</gene>
<evidence type="ECO:0000256" key="1">
    <source>
        <dbReference type="SAM" id="MobiDB-lite"/>
    </source>
</evidence>
<dbReference type="Proteomes" id="UP000649617">
    <property type="component" value="Unassembled WGS sequence"/>
</dbReference>
<feature type="compositionally biased region" description="Basic and acidic residues" evidence="1">
    <location>
        <begin position="374"/>
        <end position="386"/>
    </location>
</feature>
<proteinExistence type="predicted"/>
<dbReference type="EMBL" id="CAJNIZ010012929">
    <property type="protein sequence ID" value="CAE7340248.1"/>
    <property type="molecule type" value="Genomic_DNA"/>
</dbReference>
<dbReference type="SUPFAM" id="SSF50985">
    <property type="entry name" value="RCC1/BLIP-II"/>
    <property type="match status" value="1"/>
</dbReference>
<reference evidence="2" key="1">
    <citation type="submission" date="2021-02" db="EMBL/GenBank/DDBJ databases">
        <authorList>
            <person name="Dougan E. K."/>
            <person name="Rhodes N."/>
            <person name="Thang M."/>
            <person name="Chan C."/>
        </authorList>
    </citation>
    <scope>NUCLEOTIDE SEQUENCE</scope>
</reference>